<gene>
    <name evidence="1" type="ORF">SM757_09970</name>
</gene>
<comment type="caution">
    <text evidence="1">The sequence shown here is derived from an EMBL/GenBank/DDBJ whole genome shotgun (WGS) entry which is preliminary data.</text>
</comment>
<protein>
    <submittedName>
        <fullName evidence="1">Uncharacterized protein</fullName>
    </submittedName>
</protein>
<organism evidence="1 2">
    <name type="scientific">Azohydromonas lata</name>
    <dbReference type="NCBI Taxonomy" id="45677"/>
    <lineage>
        <taxon>Bacteria</taxon>
        <taxon>Pseudomonadati</taxon>
        <taxon>Pseudomonadota</taxon>
        <taxon>Betaproteobacteria</taxon>
        <taxon>Burkholderiales</taxon>
        <taxon>Sphaerotilaceae</taxon>
        <taxon>Azohydromonas</taxon>
    </lineage>
</organism>
<evidence type="ECO:0000313" key="1">
    <source>
        <dbReference type="EMBL" id="MDZ5456896.1"/>
    </source>
</evidence>
<evidence type="ECO:0000313" key="2">
    <source>
        <dbReference type="Proteomes" id="UP001293718"/>
    </source>
</evidence>
<accession>A0ABU5ICS5</accession>
<keyword evidence="2" id="KW-1185">Reference proteome</keyword>
<reference evidence="1 2" key="1">
    <citation type="submission" date="2023-11" db="EMBL/GenBank/DDBJ databases">
        <title>Draft genome of Azohydromonas lata strain H1 (DSM1123), a polyhydroxyalkanoate producer.</title>
        <authorList>
            <person name="Traversa D."/>
            <person name="D'Addabbo P."/>
            <person name="Pazzani C."/>
            <person name="Manzari C."/>
            <person name="Chiara M."/>
            <person name="Scrascia M."/>
        </authorList>
    </citation>
    <scope>NUCLEOTIDE SEQUENCE [LARGE SCALE GENOMIC DNA]</scope>
    <source>
        <strain evidence="1 2">H1</strain>
    </source>
</reference>
<dbReference type="EMBL" id="JAXOJX010000012">
    <property type="protein sequence ID" value="MDZ5456896.1"/>
    <property type="molecule type" value="Genomic_DNA"/>
</dbReference>
<proteinExistence type="predicted"/>
<name>A0ABU5ICS5_9BURK</name>
<dbReference type="Proteomes" id="UP001293718">
    <property type="component" value="Unassembled WGS sequence"/>
</dbReference>
<dbReference type="RefSeq" id="WP_322465331.1">
    <property type="nucleotide sequence ID" value="NZ_JAXOJX010000012.1"/>
</dbReference>
<sequence length="327" mass="35987">MNSLGLRLIEQWYQLDRDALRARFGFDDGAPGLWQTRLADSPVFRTGLFCGTHNLQGIAPGAVLCSGVCIADCIPSLTLECLAKIHSLMATAKLARATAILFVGVHGEKLKFPSLATDWDDVHQQVLKVAGKIARHLQLDDYHVCNTASFRHEPAVAHACSVISDHVPRDSLVNLYEIARNPGAQPLGTAGQIAATVECVAFNCASVLSSIYGRNFSQLVYFEDLQQAQVVQCARRVDAELLGQGSAATAGIYFCPFPNLRGDGRMYRSSQDDKIYAGDSLTKLTYQFSSMPAELLDFWRECFSDWNDGKRFNGPRDLAFFINTLAQ</sequence>